<dbReference type="STRING" id="4155.A0A022R8J9"/>
<dbReference type="GO" id="GO:0038023">
    <property type="term" value="F:signaling receptor activity"/>
    <property type="evidence" value="ECO:0000318"/>
    <property type="project" value="GO_Central"/>
</dbReference>
<organism evidence="6 7">
    <name type="scientific">Erythranthe guttata</name>
    <name type="common">Yellow monkey flower</name>
    <name type="synonym">Mimulus guttatus</name>
    <dbReference type="NCBI Taxonomy" id="4155"/>
    <lineage>
        <taxon>Eukaryota</taxon>
        <taxon>Viridiplantae</taxon>
        <taxon>Streptophyta</taxon>
        <taxon>Embryophyta</taxon>
        <taxon>Tracheophyta</taxon>
        <taxon>Spermatophyta</taxon>
        <taxon>Magnoliopsida</taxon>
        <taxon>eudicotyledons</taxon>
        <taxon>Gunneridae</taxon>
        <taxon>Pentapetalae</taxon>
        <taxon>asterids</taxon>
        <taxon>lamiids</taxon>
        <taxon>Lamiales</taxon>
        <taxon>Phrymaceae</taxon>
        <taxon>Erythranthe</taxon>
    </lineage>
</organism>
<evidence type="ECO:0000256" key="2">
    <source>
        <dbReference type="ARBA" id="ARBA00022614"/>
    </source>
</evidence>
<keyword evidence="5" id="KW-0472">Membrane</keyword>
<dbReference type="InterPro" id="IPR032675">
    <property type="entry name" value="LRR_dom_sf"/>
</dbReference>
<dbReference type="AlphaFoldDB" id="A0A022R8J9"/>
<dbReference type="InterPro" id="IPR001611">
    <property type="entry name" value="Leu-rich_rpt"/>
</dbReference>
<dbReference type="Proteomes" id="UP000030748">
    <property type="component" value="Unassembled WGS sequence"/>
</dbReference>
<evidence type="ECO:0000313" key="6">
    <source>
        <dbReference type="EMBL" id="EYU36329.1"/>
    </source>
</evidence>
<dbReference type="Gene3D" id="3.80.10.10">
    <property type="entry name" value="Ribonuclease Inhibitor"/>
    <property type="match status" value="2"/>
</dbReference>
<dbReference type="PANTHER" id="PTHR48007">
    <property type="entry name" value="LEUCINE-RICH REPEAT RECEPTOR-LIKE PROTEIN KINASE PXC1"/>
    <property type="match status" value="1"/>
</dbReference>
<evidence type="ECO:0000256" key="5">
    <source>
        <dbReference type="ARBA" id="ARBA00023136"/>
    </source>
</evidence>
<dbReference type="Pfam" id="PF00560">
    <property type="entry name" value="LRR_1"/>
    <property type="match status" value="1"/>
</dbReference>
<reference evidence="6 7" key="1">
    <citation type="journal article" date="2013" name="Proc. Natl. Acad. Sci. U.S.A.">
        <title>Fine-scale variation in meiotic recombination in Mimulus inferred from population shotgun sequencing.</title>
        <authorList>
            <person name="Hellsten U."/>
            <person name="Wright K.M."/>
            <person name="Jenkins J."/>
            <person name="Shu S."/>
            <person name="Yuan Y."/>
            <person name="Wessler S.R."/>
            <person name="Schmutz J."/>
            <person name="Willis J.H."/>
            <person name="Rokhsar D.S."/>
        </authorList>
    </citation>
    <scope>NUCLEOTIDE SEQUENCE [LARGE SCALE GENOMIC DNA]</scope>
    <source>
        <strain evidence="7">cv. DUN x IM62</strain>
    </source>
</reference>
<evidence type="ECO:0000256" key="1">
    <source>
        <dbReference type="ARBA" id="ARBA00004370"/>
    </source>
</evidence>
<sequence>MAKPHYHFLQSVLLFIPLLYFHYNFILGSSSPSPAKTLLLPSDSSALLDFKSKADLRNVLDFSAKTGSGFCKWGGVQCSDSNRAVKVVLENMNLGGVFAPDTLTQLRQLRVLSLRNNSLTGPVPDLSGLVNLKVLFLCRNYFSGAVPPSVSTLHRLKTLDLSYNMLAGSIPLSLNGLERLYFLRLDFNRFHGPVPPFNLSSLQVFNVSHNDLAGAVPVTPTLSRFNTSSFALNSRLCGAIVHRQCRSTR</sequence>
<dbReference type="PANTHER" id="PTHR48007:SF37">
    <property type="entry name" value="LEUCINE-RICH REPEAT PROTEIN KINASE FAMILY PROTEIN"/>
    <property type="match status" value="1"/>
</dbReference>
<accession>A0A022R8J9</accession>
<evidence type="ECO:0008006" key="8">
    <source>
        <dbReference type="Google" id="ProtNLM"/>
    </source>
</evidence>
<protein>
    <recommendedName>
        <fullName evidence="8">Leucine-rich repeat-containing N-terminal plant-type domain-containing protein</fullName>
    </recommendedName>
</protein>
<feature type="non-terminal residue" evidence="6">
    <location>
        <position position="249"/>
    </location>
</feature>
<keyword evidence="7" id="KW-1185">Reference proteome</keyword>
<gene>
    <name evidence="6" type="ORF">MIMGU_mgv1a019197mg</name>
</gene>
<comment type="subcellular location">
    <subcellularLocation>
        <location evidence="1">Membrane</location>
    </subcellularLocation>
</comment>
<keyword evidence="4" id="KW-0677">Repeat</keyword>
<keyword evidence="2" id="KW-0433">Leucine-rich repeat</keyword>
<dbReference type="InterPro" id="IPR046959">
    <property type="entry name" value="PRK1-6/SRF4-like"/>
</dbReference>
<name>A0A022R8J9_ERYGU</name>
<evidence type="ECO:0000313" key="7">
    <source>
        <dbReference type="Proteomes" id="UP000030748"/>
    </source>
</evidence>
<dbReference type="SUPFAM" id="SSF52058">
    <property type="entry name" value="L domain-like"/>
    <property type="match status" value="1"/>
</dbReference>
<evidence type="ECO:0000256" key="4">
    <source>
        <dbReference type="ARBA" id="ARBA00022737"/>
    </source>
</evidence>
<dbReference type="EMBL" id="KI630592">
    <property type="protein sequence ID" value="EYU36329.1"/>
    <property type="molecule type" value="Genomic_DNA"/>
</dbReference>
<keyword evidence="3" id="KW-0732">Signal</keyword>
<dbReference type="Pfam" id="PF13855">
    <property type="entry name" value="LRR_8"/>
    <property type="match status" value="1"/>
</dbReference>
<proteinExistence type="predicted"/>
<evidence type="ECO:0000256" key="3">
    <source>
        <dbReference type="ARBA" id="ARBA00022729"/>
    </source>
</evidence>
<dbReference type="FunFam" id="3.80.10.10:FF:000400">
    <property type="entry name" value="Nuclear pore complex protein NUP107"/>
    <property type="match status" value="1"/>
</dbReference>
<dbReference type="GO" id="GO:0005886">
    <property type="term" value="C:plasma membrane"/>
    <property type="evidence" value="ECO:0000318"/>
    <property type="project" value="GO_Central"/>
</dbReference>